<evidence type="ECO:0000256" key="2">
    <source>
        <dbReference type="SAM" id="Phobius"/>
    </source>
</evidence>
<keyword evidence="2" id="KW-1133">Transmembrane helix</keyword>
<feature type="compositionally biased region" description="Basic and acidic residues" evidence="1">
    <location>
        <begin position="11"/>
        <end position="24"/>
    </location>
</feature>
<keyword evidence="4" id="KW-1185">Reference proteome</keyword>
<organism evidence="3 4">
    <name type="scientific">Actinoplanes nipponensis</name>
    <dbReference type="NCBI Taxonomy" id="135950"/>
    <lineage>
        <taxon>Bacteria</taxon>
        <taxon>Bacillati</taxon>
        <taxon>Actinomycetota</taxon>
        <taxon>Actinomycetes</taxon>
        <taxon>Micromonosporales</taxon>
        <taxon>Micromonosporaceae</taxon>
        <taxon>Actinoplanes</taxon>
    </lineage>
</organism>
<dbReference type="Proteomes" id="UP000647172">
    <property type="component" value="Unassembled WGS sequence"/>
</dbReference>
<dbReference type="RefSeq" id="WP_203772097.1">
    <property type="nucleotide sequence ID" value="NZ_BAAAYJ010000099.1"/>
</dbReference>
<evidence type="ECO:0000256" key="1">
    <source>
        <dbReference type="SAM" id="MobiDB-lite"/>
    </source>
</evidence>
<dbReference type="AlphaFoldDB" id="A0A919JIR6"/>
<sequence length="103" mass="11247">MNPLEPGPAHRGLEPWRNDTRTDRWLNSTGYAAPSADTARPTVDQTRREWQHHVEQLRRKAWTVVAVTAAAMIAITVAVIVVQARSTTGCAAPVPATVRVVAP</sequence>
<evidence type="ECO:0000313" key="4">
    <source>
        <dbReference type="Proteomes" id="UP000647172"/>
    </source>
</evidence>
<protein>
    <submittedName>
        <fullName evidence="3">Uncharacterized protein</fullName>
    </submittedName>
</protein>
<evidence type="ECO:0000313" key="3">
    <source>
        <dbReference type="EMBL" id="GIE51493.1"/>
    </source>
</evidence>
<proteinExistence type="predicted"/>
<name>A0A919JIR6_9ACTN</name>
<reference evidence="3" key="1">
    <citation type="submission" date="2021-01" db="EMBL/GenBank/DDBJ databases">
        <title>Whole genome shotgun sequence of Actinoplanes nipponensis NBRC 14063.</title>
        <authorList>
            <person name="Komaki H."/>
            <person name="Tamura T."/>
        </authorList>
    </citation>
    <scope>NUCLEOTIDE SEQUENCE</scope>
    <source>
        <strain evidence="3">NBRC 14063</strain>
    </source>
</reference>
<feature type="transmembrane region" description="Helical" evidence="2">
    <location>
        <begin position="61"/>
        <end position="82"/>
    </location>
</feature>
<accession>A0A919JIR6</accession>
<dbReference type="EMBL" id="BOMQ01000060">
    <property type="protein sequence ID" value="GIE51493.1"/>
    <property type="molecule type" value="Genomic_DNA"/>
</dbReference>
<gene>
    <name evidence="3" type="ORF">Ani05nite_50270</name>
</gene>
<keyword evidence="2" id="KW-0472">Membrane</keyword>
<keyword evidence="2" id="KW-0812">Transmembrane</keyword>
<comment type="caution">
    <text evidence="3">The sequence shown here is derived from an EMBL/GenBank/DDBJ whole genome shotgun (WGS) entry which is preliminary data.</text>
</comment>
<feature type="region of interest" description="Disordered" evidence="1">
    <location>
        <begin position="1"/>
        <end position="45"/>
    </location>
</feature>